<dbReference type="EMBL" id="UOFF01000073">
    <property type="protein sequence ID" value="VAW54943.1"/>
    <property type="molecule type" value="Genomic_DNA"/>
</dbReference>
<organism evidence="1">
    <name type="scientific">hydrothermal vent metagenome</name>
    <dbReference type="NCBI Taxonomy" id="652676"/>
    <lineage>
        <taxon>unclassified sequences</taxon>
        <taxon>metagenomes</taxon>
        <taxon>ecological metagenomes</taxon>
    </lineage>
</organism>
<keyword evidence="1" id="KW-0472">Membrane</keyword>
<protein>
    <submittedName>
        <fullName evidence="1">Transmembrane protein</fullName>
    </submittedName>
</protein>
<proteinExistence type="predicted"/>
<accession>A0A3B0WR60</accession>
<dbReference type="Pfam" id="PF11227">
    <property type="entry name" value="DUF3025"/>
    <property type="match status" value="1"/>
</dbReference>
<name>A0A3B0WR60_9ZZZZ</name>
<keyword evidence="1" id="KW-0812">Transmembrane</keyword>
<sequence length="271" mass="32010">MPDNNQSLTAWTPSVFKTSPIIKQLASVTRYFSQMKNWPTINEYKKLFEREKIMVKPVAQAKNIMSYEDQYEPRIYLKNELQTRTENWHDFFNALIWLSFPKTKKVLNKLHFSQSSISNIKGKRSLLENRITQFDECGAIIISSDEKLLNLIRQHQWKTLFINHRDHFDKNIQCIVFGHAIFEKALNPYIGMTCHCLLINDKSLLEKMKIQTLDNIVAQIWLDKISKKPEKLQPFPILGIPGYWPNQDALFYSNTCYFREKKPDSQPFTNE</sequence>
<evidence type="ECO:0000313" key="1">
    <source>
        <dbReference type="EMBL" id="VAW54943.1"/>
    </source>
</evidence>
<reference evidence="1" key="1">
    <citation type="submission" date="2018-06" db="EMBL/GenBank/DDBJ databases">
        <authorList>
            <person name="Zhirakovskaya E."/>
        </authorList>
    </citation>
    <scope>NUCLEOTIDE SEQUENCE</scope>
</reference>
<gene>
    <name evidence="1" type="ORF">MNBD_GAMMA07-1199</name>
</gene>
<dbReference type="AlphaFoldDB" id="A0A3B0WR60"/>
<dbReference type="InterPro" id="IPR021390">
    <property type="entry name" value="DUF3025"/>
</dbReference>